<dbReference type="OrthoDB" id="323572at2"/>
<sequence>METISIDQLRPTQLTHGLREIRQKITGYQKLKGHALEMAIAEKPVPIVYGPGELPYAIDHHHVATALWRTNIKRVPVVLVKDLSTLSAAEFWLTLENSRWAYPYDARGQRAPFSDMREHIWDLEDDEFRSLSASVRDAGGYEKTAVPLEEFRWADFFRRSLPLPHSDADFDALIERALQLAKSKAALGLPGYLGPTD</sequence>
<dbReference type="Pfam" id="PF08857">
    <property type="entry name" value="ParBc_2"/>
    <property type="match status" value="1"/>
</dbReference>
<dbReference type="Proteomes" id="UP000055019">
    <property type="component" value="Unassembled WGS sequence"/>
</dbReference>
<comment type="caution">
    <text evidence="1">The sequence shown here is derived from an EMBL/GenBank/DDBJ whole genome shotgun (WGS) entry which is preliminary data.</text>
</comment>
<protein>
    <submittedName>
        <fullName evidence="1">Chromosome partitioning protein ParB</fullName>
    </submittedName>
</protein>
<dbReference type="RefSeq" id="WP_061151251.1">
    <property type="nucleotide sequence ID" value="NZ_FCOM02000054.1"/>
</dbReference>
<dbReference type="CDD" id="cd16390">
    <property type="entry name" value="ParB_N_Srx_like"/>
    <property type="match status" value="1"/>
</dbReference>
<evidence type="ECO:0000313" key="2">
    <source>
        <dbReference type="Proteomes" id="UP000055019"/>
    </source>
</evidence>
<accession>A0A158KUL2</accession>
<dbReference type="PIRSF" id="PIRSF029669">
    <property type="entry name" value="UCP029669"/>
    <property type="match status" value="1"/>
</dbReference>
<reference evidence="1" key="1">
    <citation type="submission" date="2016-01" db="EMBL/GenBank/DDBJ databases">
        <authorList>
            <person name="Peeters C."/>
        </authorList>
    </citation>
    <scope>NUCLEOTIDE SEQUENCE [LARGE SCALE GENOMIC DNA]</scope>
    <source>
        <strain evidence="1">LMG 29317</strain>
    </source>
</reference>
<dbReference type="InterPro" id="IPR014956">
    <property type="entry name" value="ParBc_2"/>
</dbReference>
<dbReference type="Gene3D" id="1.10.8.10">
    <property type="entry name" value="DNA helicase RuvA subunit, C-terminal domain"/>
    <property type="match status" value="1"/>
</dbReference>
<dbReference type="Gene3D" id="3.90.1530.10">
    <property type="entry name" value="Conserved hypothetical protein from pyrococcus furiosus pfu- 392566-001, ParB domain"/>
    <property type="match status" value="1"/>
</dbReference>
<name>A0A158KUL2_9BURK</name>
<dbReference type="InterPro" id="IPR016932">
    <property type="entry name" value="UCP029669"/>
</dbReference>
<dbReference type="InterPro" id="IPR036086">
    <property type="entry name" value="ParB/Sulfiredoxin_sf"/>
</dbReference>
<dbReference type="AlphaFoldDB" id="A0A158KUL2"/>
<dbReference type="SUPFAM" id="SSF110849">
    <property type="entry name" value="ParB/Sulfiredoxin"/>
    <property type="match status" value="1"/>
</dbReference>
<dbReference type="EMBL" id="FCOM02000054">
    <property type="protein sequence ID" value="SAL84774.1"/>
    <property type="molecule type" value="Genomic_DNA"/>
</dbReference>
<evidence type="ECO:0000313" key="1">
    <source>
        <dbReference type="EMBL" id="SAL84774.1"/>
    </source>
</evidence>
<keyword evidence="2" id="KW-1185">Reference proteome</keyword>
<gene>
    <name evidence="1" type="ORF">AWB74_07059</name>
</gene>
<organism evidence="1 2">
    <name type="scientific">Caballeronia arvi</name>
    <dbReference type="NCBI Taxonomy" id="1777135"/>
    <lineage>
        <taxon>Bacteria</taxon>
        <taxon>Pseudomonadati</taxon>
        <taxon>Pseudomonadota</taxon>
        <taxon>Betaproteobacteria</taxon>
        <taxon>Burkholderiales</taxon>
        <taxon>Burkholderiaceae</taxon>
        <taxon>Caballeronia</taxon>
    </lineage>
</organism>
<proteinExistence type="predicted"/>